<dbReference type="InterPro" id="IPR036163">
    <property type="entry name" value="HMA_dom_sf"/>
</dbReference>
<dbReference type="Proteomes" id="UP001589774">
    <property type="component" value="Unassembled WGS sequence"/>
</dbReference>
<keyword evidence="2" id="KW-1185">Reference proteome</keyword>
<dbReference type="EMBL" id="JBHLWO010000007">
    <property type="protein sequence ID" value="MFC0321771.1"/>
    <property type="molecule type" value="Genomic_DNA"/>
</dbReference>
<proteinExistence type="predicted"/>
<protein>
    <recommendedName>
        <fullName evidence="3">Copper chaperone CopZ</fullName>
    </recommendedName>
</protein>
<dbReference type="SUPFAM" id="SSF55008">
    <property type="entry name" value="HMA, heavy metal-associated domain"/>
    <property type="match status" value="1"/>
</dbReference>
<gene>
    <name evidence="1" type="ORF">ACFFI0_25890</name>
</gene>
<dbReference type="Gene3D" id="3.30.70.100">
    <property type="match status" value="1"/>
</dbReference>
<evidence type="ECO:0000313" key="2">
    <source>
        <dbReference type="Proteomes" id="UP001589774"/>
    </source>
</evidence>
<accession>A0ABV6HSB8</accession>
<name>A0ABV6HSB8_9SPHI</name>
<organism evidence="1 2">
    <name type="scientific">Olivibacter oleidegradans</name>
    <dbReference type="NCBI Taxonomy" id="760123"/>
    <lineage>
        <taxon>Bacteria</taxon>
        <taxon>Pseudomonadati</taxon>
        <taxon>Bacteroidota</taxon>
        <taxon>Sphingobacteriia</taxon>
        <taxon>Sphingobacteriales</taxon>
        <taxon>Sphingobacteriaceae</taxon>
        <taxon>Olivibacter</taxon>
    </lineage>
</organism>
<comment type="caution">
    <text evidence="1">The sequence shown here is derived from an EMBL/GenBank/DDBJ whole genome shotgun (WGS) entry which is preliminary data.</text>
</comment>
<evidence type="ECO:0008006" key="3">
    <source>
        <dbReference type="Google" id="ProtNLM"/>
    </source>
</evidence>
<sequence length="79" mass="8961">MSDIIMQKFEHVLIFKTSIEDSNCKHKVARVLDQLGTIETWSVDLSDEDYVLRVVSPTLSSDDIMELVHGCGFECEILS</sequence>
<reference evidence="1 2" key="1">
    <citation type="submission" date="2024-09" db="EMBL/GenBank/DDBJ databases">
        <authorList>
            <person name="Sun Q."/>
            <person name="Mori K."/>
        </authorList>
    </citation>
    <scope>NUCLEOTIDE SEQUENCE [LARGE SCALE GENOMIC DNA]</scope>
    <source>
        <strain evidence="1 2">CCM 7765</strain>
    </source>
</reference>
<evidence type="ECO:0000313" key="1">
    <source>
        <dbReference type="EMBL" id="MFC0321771.1"/>
    </source>
</evidence>
<dbReference type="RefSeq" id="WP_130857141.1">
    <property type="nucleotide sequence ID" value="NZ_JBHLWO010000007.1"/>
</dbReference>